<evidence type="ECO:0000256" key="3">
    <source>
        <dbReference type="ARBA" id="ARBA00004406"/>
    </source>
</evidence>
<keyword evidence="16" id="KW-0732">Signal</keyword>
<dbReference type="PANTHER" id="PTHR24300:SF200">
    <property type="entry name" value="CYTOCHROME P450 2C70"/>
    <property type="match status" value="1"/>
</dbReference>
<dbReference type="GO" id="GO:0020037">
    <property type="term" value="F:heme binding"/>
    <property type="evidence" value="ECO:0007669"/>
    <property type="project" value="UniProtKB-UniRule"/>
</dbReference>
<evidence type="ECO:0000256" key="10">
    <source>
        <dbReference type="ARBA" id="ARBA00023004"/>
    </source>
</evidence>
<evidence type="ECO:0000256" key="15">
    <source>
        <dbReference type="RuleBase" id="RU368053"/>
    </source>
</evidence>
<evidence type="ECO:0000256" key="4">
    <source>
        <dbReference type="ARBA" id="ARBA00010617"/>
    </source>
</evidence>
<evidence type="ECO:0000256" key="6">
    <source>
        <dbReference type="ARBA" id="ARBA00022723"/>
    </source>
</evidence>
<dbReference type="FunFam" id="1.10.630.10:FF:000001">
    <property type="entry name" value="Cytochrome P450, family 2"/>
    <property type="match status" value="1"/>
</dbReference>
<dbReference type="PRINTS" id="PR00385">
    <property type="entry name" value="P450"/>
</dbReference>
<evidence type="ECO:0000256" key="13">
    <source>
        <dbReference type="PIRSR" id="PIRSR602401-1"/>
    </source>
</evidence>
<accession>A0A5F9CNF9</accession>
<sequence>MDLFIVLVICLSCLLLVSLLKQSYARRKLPPGPTPFPLVGNVLQLDRKNISKSISMLAKEYGPVFTVYFGTKPTVVLHGYEAVKEALVDHGEEFSGRVTVPVFDRYAQGAGLFASQGELWKETRRFTLTVLRNMGMGKKTIEDRIQEEASCLVKALKETNASPCDPSSLLFCVPCNVICSIIFQNHFDYNDQTFQTLVKHFLDSIRLFNTPWMQLYNTFPILHYLPGSHHELFKVFNDQMKFFSEKIREHQESLDHNNPRDFIDYLLIKMEKEKHNKQSQFTMHHLLVTIWDVFDAGSQTTSSTMQFGLLLLMKHPEIAAKVQEEIERVIGRDRSPCMQDRSCMPYTDAVIHEIQRYIDMVPNNVPHAVTQDIQFRGYLIPKGTHILPSLTSVLYDEKEFPNPEKFDPGHFLDASGNFRKSDYFLPFSIGKRACAGEGLARMELFLLLTTILQHFTLKPLVDPKDIDPTPVDNGFVLFHLSVRYASFQSEDGTRLLGETLHLPLNQTDYCRPVCHLLPIHCLPAICHS</sequence>
<keyword evidence="7 15" id="KW-0256">Endoplasmic reticulum</keyword>
<comment type="catalytic activity">
    <reaction evidence="15">
        <text>an organic molecule + reduced [NADPH--hemoprotein reductase] + O2 = an alcohol + oxidized [NADPH--hemoprotein reductase] + H2O + H(+)</text>
        <dbReference type="Rhea" id="RHEA:17149"/>
        <dbReference type="Rhea" id="RHEA-COMP:11964"/>
        <dbReference type="Rhea" id="RHEA-COMP:11965"/>
        <dbReference type="ChEBI" id="CHEBI:15377"/>
        <dbReference type="ChEBI" id="CHEBI:15378"/>
        <dbReference type="ChEBI" id="CHEBI:15379"/>
        <dbReference type="ChEBI" id="CHEBI:30879"/>
        <dbReference type="ChEBI" id="CHEBI:57618"/>
        <dbReference type="ChEBI" id="CHEBI:58210"/>
        <dbReference type="ChEBI" id="CHEBI:142491"/>
        <dbReference type="EC" id="1.14.14.1"/>
    </reaction>
</comment>
<dbReference type="InterPro" id="IPR008067">
    <property type="entry name" value="Cyt_P450_E_grp-I_CYP2A-like"/>
</dbReference>
<dbReference type="InParanoid" id="A0A5F9CNF9"/>
<evidence type="ECO:0000256" key="8">
    <source>
        <dbReference type="ARBA" id="ARBA00022848"/>
    </source>
</evidence>
<reference evidence="17" key="2">
    <citation type="submission" date="2025-08" db="UniProtKB">
        <authorList>
            <consortium name="Ensembl"/>
        </authorList>
    </citation>
    <scope>IDENTIFICATION</scope>
    <source>
        <strain evidence="17">Thorbecke</strain>
    </source>
</reference>
<keyword evidence="10 13" id="KW-0408">Iron</keyword>
<dbReference type="EC" id="1.14.14.1" evidence="15"/>
<keyword evidence="6 13" id="KW-0479">Metal-binding</keyword>
<dbReference type="GO" id="GO:0005506">
    <property type="term" value="F:iron ion binding"/>
    <property type="evidence" value="ECO:0007669"/>
    <property type="project" value="UniProtKB-UniRule"/>
</dbReference>
<feature type="chain" id="PRO_5023838746" description="Cytochrome P450" evidence="16">
    <location>
        <begin position="26"/>
        <end position="528"/>
    </location>
</feature>
<dbReference type="GO" id="GO:0006805">
    <property type="term" value="P:xenobiotic metabolic process"/>
    <property type="evidence" value="ECO:0007669"/>
    <property type="project" value="TreeGrafter"/>
</dbReference>
<evidence type="ECO:0000256" key="1">
    <source>
        <dbReference type="ARBA" id="ARBA00001971"/>
    </source>
</evidence>
<reference evidence="17" key="3">
    <citation type="submission" date="2025-09" db="UniProtKB">
        <authorList>
            <consortium name="Ensembl"/>
        </authorList>
    </citation>
    <scope>IDENTIFICATION</scope>
    <source>
        <strain evidence="17">Thorbecke</strain>
    </source>
</reference>
<evidence type="ECO:0000256" key="14">
    <source>
        <dbReference type="RuleBase" id="RU000461"/>
    </source>
</evidence>
<dbReference type="InterPro" id="IPR002401">
    <property type="entry name" value="Cyt_P450_E_grp-I"/>
</dbReference>
<keyword evidence="9 14" id="KW-0560">Oxidoreductase</keyword>
<dbReference type="EMBL" id="AAGW02036218">
    <property type="status" value="NOT_ANNOTATED_CDS"/>
    <property type="molecule type" value="Genomic_DNA"/>
</dbReference>
<dbReference type="PRINTS" id="PR01684">
    <property type="entry name" value="EP450ICYP2A"/>
</dbReference>
<keyword evidence="18" id="KW-1185">Reference proteome</keyword>
<evidence type="ECO:0000256" key="12">
    <source>
        <dbReference type="ARBA" id="ARBA00023136"/>
    </source>
</evidence>
<dbReference type="EMBL" id="AAGW02036216">
    <property type="status" value="NOT_ANNOTATED_CDS"/>
    <property type="molecule type" value="Genomic_DNA"/>
</dbReference>
<dbReference type="EMBL" id="AAGW02036219">
    <property type="status" value="NOT_ANNOTATED_CDS"/>
    <property type="molecule type" value="Genomic_DNA"/>
</dbReference>
<evidence type="ECO:0000313" key="17">
    <source>
        <dbReference type="Ensembl" id="ENSOCUP00000035180.1"/>
    </source>
</evidence>
<dbReference type="PROSITE" id="PS00086">
    <property type="entry name" value="CYTOCHROME_P450"/>
    <property type="match status" value="1"/>
</dbReference>
<dbReference type="EMBL" id="AAGW02036211">
    <property type="status" value="NOT_ANNOTATED_CDS"/>
    <property type="molecule type" value="Genomic_DNA"/>
</dbReference>
<comment type="cofactor">
    <cofactor evidence="1 13 15">
        <name>heme</name>
        <dbReference type="ChEBI" id="CHEBI:30413"/>
    </cofactor>
</comment>
<protein>
    <recommendedName>
        <fullName evidence="15">Cytochrome P450</fullName>
        <ecNumber evidence="15">1.14.14.1</ecNumber>
    </recommendedName>
</protein>
<organism evidence="17 18">
    <name type="scientific">Oryctolagus cuniculus</name>
    <name type="common">Rabbit</name>
    <dbReference type="NCBI Taxonomy" id="9986"/>
    <lineage>
        <taxon>Eukaryota</taxon>
        <taxon>Metazoa</taxon>
        <taxon>Chordata</taxon>
        <taxon>Craniata</taxon>
        <taxon>Vertebrata</taxon>
        <taxon>Euteleostomi</taxon>
        <taxon>Mammalia</taxon>
        <taxon>Eutheria</taxon>
        <taxon>Euarchontoglires</taxon>
        <taxon>Glires</taxon>
        <taxon>Lagomorpha</taxon>
        <taxon>Leporidae</taxon>
        <taxon>Oryctolagus</taxon>
    </lineage>
</organism>
<dbReference type="GO" id="GO:0006082">
    <property type="term" value="P:organic acid metabolic process"/>
    <property type="evidence" value="ECO:0007669"/>
    <property type="project" value="TreeGrafter"/>
</dbReference>
<dbReference type="Bgee" id="ENSOCUG00000029267">
    <property type="expression patterns" value="Expressed in liver and 13 other cell types or tissues"/>
</dbReference>
<evidence type="ECO:0000256" key="7">
    <source>
        <dbReference type="ARBA" id="ARBA00022824"/>
    </source>
</evidence>
<keyword evidence="5 13" id="KW-0349">Heme</keyword>
<feature type="signal peptide" evidence="16">
    <location>
        <begin position="1"/>
        <end position="25"/>
    </location>
</feature>
<dbReference type="EMBL" id="AAGW02036220">
    <property type="status" value="NOT_ANNOTATED_CDS"/>
    <property type="molecule type" value="Genomic_DNA"/>
</dbReference>
<dbReference type="SUPFAM" id="SSF48264">
    <property type="entry name" value="Cytochrome P450"/>
    <property type="match status" value="1"/>
</dbReference>
<reference evidence="17 18" key="1">
    <citation type="journal article" date="2011" name="Nature">
        <title>A high-resolution map of human evolutionary constraint using 29 mammals.</title>
        <authorList>
            <person name="Lindblad-Toh K."/>
            <person name="Garber M."/>
            <person name="Zuk O."/>
            <person name="Lin M.F."/>
            <person name="Parker B.J."/>
            <person name="Washietl S."/>
            <person name="Kheradpour P."/>
            <person name="Ernst J."/>
            <person name="Jordan G."/>
            <person name="Mauceli E."/>
            <person name="Ward L.D."/>
            <person name="Lowe C.B."/>
            <person name="Holloway A.K."/>
            <person name="Clamp M."/>
            <person name="Gnerre S."/>
            <person name="Alfoldi J."/>
            <person name="Beal K."/>
            <person name="Chang J."/>
            <person name="Clawson H."/>
            <person name="Cuff J."/>
            <person name="Di Palma F."/>
            <person name="Fitzgerald S."/>
            <person name="Flicek P."/>
            <person name="Guttman M."/>
            <person name="Hubisz M.J."/>
            <person name="Jaffe D.B."/>
            <person name="Jungreis I."/>
            <person name="Kent W.J."/>
            <person name="Kostka D."/>
            <person name="Lara M."/>
            <person name="Martins A.L."/>
            <person name="Massingham T."/>
            <person name="Moltke I."/>
            <person name="Raney B.J."/>
            <person name="Rasmussen M.D."/>
            <person name="Robinson J."/>
            <person name="Stark A."/>
            <person name="Vilella A.J."/>
            <person name="Wen J."/>
            <person name="Xie X."/>
            <person name="Zody M.C."/>
            <person name="Baldwin J."/>
            <person name="Bloom T."/>
            <person name="Chin C.W."/>
            <person name="Heiman D."/>
            <person name="Nicol R."/>
            <person name="Nusbaum C."/>
            <person name="Young S."/>
            <person name="Wilkinson J."/>
            <person name="Worley K.C."/>
            <person name="Kovar C.L."/>
            <person name="Muzny D.M."/>
            <person name="Gibbs R.A."/>
            <person name="Cree A."/>
            <person name="Dihn H.H."/>
            <person name="Fowler G."/>
            <person name="Jhangiani S."/>
            <person name="Joshi V."/>
            <person name="Lee S."/>
            <person name="Lewis L.R."/>
            <person name="Nazareth L.V."/>
            <person name="Okwuonu G."/>
            <person name="Santibanez J."/>
            <person name="Warren W.C."/>
            <person name="Mardis E.R."/>
            <person name="Weinstock G.M."/>
            <person name="Wilson R.K."/>
            <person name="Delehaunty K."/>
            <person name="Dooling D."/>
            <person name="Fronik C."/>
            <person name="Fulton L."/>
            <person name="Fulton B."/>
            <person name="Graves T."/>
            <person name="Minx P."/>
            <person name="Sodergren E."/>
            <person name="Birney E."/>
            <person name="Margulies E.H."/>
            <person name="Herrero J."/>
            <person name="Green E.D."/>
            <person name="Haussler D."/>
            <person name="Siepel A."/>
            <person name="Goldman N."/>
            <person name="Pollard K.S."/>
            <person name="Pedersen J.S."/>
            <person name="Lander E.S."/>
            <person name="Kellis M."/>
        </authorList>
    </citation>
    <scope>NUCLEOTIDE SEQUENCE [LARGE SCALE GENOMIC DNA]</scope>
    <source>
        <strain evidence="17 18">Thorbecke inbred</strain>
    </source>
</reference>
<dbReference type="GeneTree" id="ENSGT00940000162654"/>
<dbReference type="InterPro" id="IPR001128">
    <property type="entry name" value="Cyt_P450"/>
</dbReference>
<dbReference type="InterPro" id="IPR050182">
    <property type="entry name" value="Cytochrome_P450_fam2"/>
</dbReference>
<dbReference type="Proteomes" id="UP000001811">
    <property type="component" value="Chromosome 18"/>
</dbReference>
<dbReference type="EMBL" id="AAGW02036214">
    <property type="status" value="NOT_ANNOTATED_CDS"/>
    <property type="molecule type" value="Genomic_DNA"/>
</dbReference>
<keyword evidence="8 15" id="KW-0492">Microsome</keyword>
<keyword evidence="12" id="KW-0472">Membrane</keyword>
<dbReference type="EMBL" id="AAGW02036217">
    <property type="status" value="NOT_ANNOTATED_CDS"/>
    <property type="molecule type" value="Genomic_DNA"/>
</dbReference>
<dbReference type="InterPro" id="IPR036396">
    <property type="entry name" value="Cyt_P450_sf"/>
</dbReference>
<evidence type="ECO:0000256" key="9">
    <source>
        <dbReference type="ARBA" id="ARBA00023002"/>
    </source>
</evidence>
<feature type="binding site" description="axial binding residue" evidence="13">
    <location>
        <position position="434"/>
    </location>
    <ligand>
        <name>heme</name>
        <dbReference type="ChEBI" id="CHEBI:30413"/>
    </ligand>
    <ligandPart>
        <name>Fe</name>
        <dbReference type="ChEBI" id="CHEBI:18248"/>
    </ligandPart>
</feature>
<dbReference type="PANTHER" id="PTHR24300">
    <property type="entry name" value="CYTOCHROME P450 508A4-RELATED"/>
    <property type="match status" value="1"/>
</dbReference>
<evidence type="ECO:0000256" key="11">
    <source>
        <dbReference type="ARBA" id="ARBA00023033"/>
    </source>
</evidence>
<dbReference type="Pfam" id="PF00067">
    <property type="entry name" value="p450"/>
    <property type="match status" value="1"/>
</dbReference>
<comment type="function">
    <text evidence="15">Cytochromes P450 are a group of heme-thiolate monooxygenases.</text>
</comment>
<dbReference type="EMBL" id="AAGW02036212">
    <property type="status" value="NOT_ANNOTATED_CDS"/>
    <property type="molecule type" value="Genomic_DNA"/>
</dbReference>
<dbReference type="GO" id="GO:0005789">
    <property type="term" value="C:endoplasmic reticulum membrane"/>
    <property type="evidence" value="ECO:0007669"/>
    <property type="project" value="UniProtKB-SubCell"/>
</dbReference>
<dbReference type="AlphaFoldDB" id="A0A5F9CNF9"/>
<dbReference type="GO" id="GO:0016712">
    <property type="term" value="F:oxidoreductase activity, acting on paired donors, with incorporation or reduction of molecular oxygen, reduced flavin or flavoprotein as one donor, and incorporation of one atom of oxygen"/>
    <property type="evidence" value="ECO:0007669"/>
    <property type="project" value="UniProtKB-EC"/>
</dbReference>
<comment type="subcellular location">
    <subcellularLocation>
        <location evidence="3 15">Endoplasmic reticulum membrane</location>
        <topology evidence="3">Peripheral membrane protein</topology>
    </subcellularLocation>
    <subcellularLocation>
        <location evidence="2 15">Microsome membrane</location>
        <topology evidence="2">Peripheral membrane protein</topology>
    </subcellularLocation>
</comment>
<evidence type="ECO:0000256" key="5">
    <source>
        <dbReference type="ARBA" id="ARBA00022617"/>
    </source>
</evidence>
<dbReference type="SMR" id="A0A5F9CNF9"/>
<dbReference type="PRINTS" id="PR00463">
    <property type="entry name" value="EP450I"/>
</dbReference>
<proteinExistence type="inferred from homology"/>
<evidence type="ECO:0000256" key="2">
    <source>
        <dbReference type="ARBA" id="ARBA00004174"/>
    </source>
</evidence>
<gene>
    <name evidence="17" type="primary">CYP2C30</name>
</gene>
<dbReference type="CDD" id="cd20665">
    <property type="entry name" value="CYP2C-like"/>
    <property type="match status" value="1"/>
</dbReference>
<dbReference type="Ensembl" id="ENSOCUT00000042800.1">
    <property type="protein sequence ID" value="ENSOCUP00000035180.1"/>
    <property type="gene ID" value="ENSOCUG00000029267.2"/>
</dbReference>
<dbReference type="EMBL" id="AAGW02036215">
    <property type="status" value="NOT_ANNOTATED_CDS"/>
    <property type="molecule type" value="Genomic_DNA"/>
</dbReference>
<dbReference type="InterPro" id="IPR017972">
    <property type="entry name" value="Cyt_P450_CS"/>
</dbReference>
<evidence type="ECO:0000313" key="18">
    <source>
        <dbReference type="Proteomes" id="UP000001811"/>
    </source>
</evidence>
<comment type="similarity">
    <text evidence="4 14">Belongs to the cytochrome P450 family.</text>
</comment>
<name>A0A5F9CNF9_RABIT</name>
<evidence type="ECO:0000256" key="16">
    <source>
        <dbReference type="SAM" id="SignalP"/>
    </source>
</evidence>
<dbReference type="Gene3D" id="1.10.630.10">
    <property type="entry name" value="Cytochrome P450"/>
    <property type="match status" value="1"/>
</dbReference>
<dbReference type="EMBL" id="AAGW02036213">
    <property type="status" value="NOT_ANNOTATED_CDS"/>
    <property type="molecule type" value="Genomic_DNA"/>
</dbReference>
<keyword evidence="11 14" id="KW-0503">Monooxygenase</keyword>